<dbReference type="GO" id="GO:0006826">
    <property type="term" value="P:iron ion transport"/>
    <property type="evidence" value="ECO:0007669"/>
    <property type="project" value="InterPro"/>
</dbReference>
<feature type="binding site" evidence="5">
    <location>
        <position position="90"/>
    </location>
    <ligand>
        <name>Fe cation</name>
        <dbReference type="ChEBI" id="CHEBI:24875"/>
        <label>1</label>
    </ligand>
</feature>
<dbReference type="CDD" id="cd01056">
    <property type="entry name" value="Euk_Ferritin"/>
    <property type="match status" value="1"/>
</dbReference>
<accession>A0A411P937</accession>
<feature type="domain" description="Ferritin-like diiron" evidence="8">
    <location>
        <begin position="38"/>
        <end position="189"/>
    </location>
</feature>
<reference evidence="9" key="2">
    <citation type="journal article" date="2019" name="BioMetals">
        <title>An H-ferritin from the hydrothermal vent shrimp Rimicaris exoculata and its potential role in iron metabolism.</title>
        <authorList>
            <person name="Liu X.L."/>
            <person name="Ye S."/>
            <person name="Li H.W."/>
            <person name="Lu B."/>
            <person name="Yu Y.Q."/>
            <person name="Fan Y.P."/>
            <person name="Yang W.J."/>
            <person name="Yang J.S."/>
        </authorList>
    </citation>
    <scope>NUCLEOTIDE SEQUENCE</scope>
</reference>
<feature type="signal peptide" evidence="7">
    <location>
        <begin position="1"/>
        <end position="20"/>
    </location>
</feature>
<dbReference type="GO" id="GO:0008198">
    <property type="term" value="F:ferrous iron binding"/>
    <property type="evidence" value="ECO:0007669"/>
    <property type="project" value="TreeGrafter"/>
</dbReference>
<evidence type="ECO:0000256" key="5">
    <source>
        <dbReference type="PIRSR" id="PIRSR601519-1"/>
    </source>
</evidence>
<evidence type="ECO:0000256" key="2">
    <source>
        <dbReference type="ARBA" id="ARBA00022434"/>
    </source>
</evidence>
<comment type="similarity">
    <text evidence="1 6">Belongs to the ferritin family.</text>
</comment>
<dbReference type="EC" id="1.16.3.1" evidence="6"/>
<reference evidence="9" key="1">
    <citation type="submission" date="2018-09" db="EMBL/GenBank/DDBJ databases">
        <authorList>
            <person name="Liu X."/>
        </authorList>
    </citation>
    <scope>NUCLEOTIDE SEQUENCE</scope>
</reference>
<keyword evidence="7" id="KW-0732">Signal</keyword>
<evidence type="ECO:0000256" key="1">
    <source>
        <dbReference type="ARBA" id="ARBA00007513"/>
    </source>
</evidence>
<dbReference type="PANTHER" id="PTHR11431:SF43">
    <property type="entry name" value="FERRITIN"/>
    <property type="match status" value="1"/>
</dbReference>
<sequence length="213" mass="24094">MGRLTVFILALAGCLSVTTANNFDCSRVTDTRMFPKEVCFISDCTRAMKEHIQHEFNAAFKYMYMGAHFAQDYINRPGLAKFLFEAASEERGHAIQMLDYLNLRGIKLNSTLNYQFPAAIMLNMPLTYLGALEEAVNMEIEVTNLIYDVVEKCSDDFHGADVFTDPILDEQHDGLRKLQGAVRGFKDLQSGQSGQGIKLAEYMFDNKMMHGDF</sequence>
<evidence type="ECO:0000313" key="9">
    <source>
        <dbReference type="EMBL" id="QBF67684.1"/>
    </source>
</evidence>
<feature type="binding site" evidence="5">
    <location>
        <position position="139"/>
    </location>
    <ligand>
        <name>Fe cation</name>
        <dbReference type="ChEBI" id="CHEBI:24875"/>
        <label>1</label>
    </ligand>
</feature>
<dbReference type="GO" id="GO:0006879">
    <property type="term" value="P:intracellular iron ion homeostasis"/>
    <property type="evidence" value="ECO:0007669"/>
    <property type="project" value="UniProtKB-KW"/>
</dbReference>
<evidence type="ECO:0000256" key="7">
    <source>
        <dbReference type="SAM" id="SignalP"/>
    </source>
</evidence>
<dbReference type="Gene3D" id="1.20.1260.10">
    <property type="match status" value="1"/>
</dbReference>
<dbReference type="InterPro" id="IPR008331">
    <property type="entry name" value="Ferritin_DPS_dom"/>
</dbReference>
<dbReference type="InterPro" id="IPR009040">
    <property type="entry name" value="Ferritin-like_diiron"/>
</dbReference>
<keyword evidence="6" id="KW-0560">Oxidoreductase</keyword>
<proteinExistence type="evidence at transcript level"/>
<dbReference type="AlphaFoldDB" id="A0A411P937"/>
<evidence type="ECO:0000256" key="3">
    <source>
        <dbReference type="ARBA" id="ARBA00022723"/>
    </source>
</evidence>
<protein>
    <recommendedName>
        <fullName evidence="6">Ferritin</fullName>
        <ecNumber evidence="6">1.16.3.1</ecNumber>
    </recommendedName>
</protein>
<dbReference type="EMBL" id="MH880337">
    <property type="protein sequence ID" value="QBF67684.1"/>
    <property type="molecule type" value="mRNA"/>
</dbReference>
<dbReference type="GO" id="GO:0008199">
    <property type="term" value="F:ferric iron binding"/>
    <property type="evidence" value="ECO:0007669"/>
    <property type="project" value="InterPro"/>
</dbReference>
<keyword evidence="3 5" id="KW-0479">Metal-binding</keyword>
<evidence type="ECO:0000256" key="6">
    <source>
        <dbReference type="RuleBase" id="RU361145"/>
    </source>
</evidence>
<dbReference type="InterPro" id="IPR001519">
    <property type="entry name" value="Ferritin"/>
</dbReference>
<feature type="chain" id="PRO_5019112603" description="Ferritin" evidence="7">
    <location>
        <begin position="21"/>
        <end position="213"/>
    </location>
</feature>
<dbReference type="Pfam" id="PF00210">
    <property type="entry name" value="Ferritin"/>
    <property type="match status" value="1"/>
</dbReference>
<comment type="catalytic activity">
    <reaction evidence="6">
        <text>4 Fe(2+) + O2 + 4 H(+) = 4 Fe(3+) + 2 H2O</text>
        <dbReference type="Rhea" id="RHEA:11148"/>
        <dbReference type="ChEBI" id="CHEBI:15377"/>
        <dbReference type="ChEBI" id="CHEBI:15378"/>
        <dbReference type="ChEBI" id="CHEBI:15379"/>
        <dbReference type="ChEBI" id="CHEBI:29033"/>
        <dbReference type="ChEBI" id="CHEBI:29034"/>
        <dbReference type="EC" id="1.16.3.1"/>
    </reaction>
</comment>
<dbReference type="InterPro" id="IPR009078">
    <property type="entry name" value="Ferritin-like_SF"/>
</dbReference>
<dbReference type="PANTHER" id="PTHR11431">
    <property type="entry name" value="FERRITIN"/>
    <property type="match status" value="1"/>
</dbReference>
<evidence type="ECO:0000256" key="4">
    <source>
        <dbReference type="ARBA" id="ARBA00023004"/>
    </source>
</evidence>
<keyword evidence="4 5" id="KW-0408">Iron</keyword>
<organism evidence="9">
    <name type="scientific">Rimicaris exoculata</name>
    <name type="common">Deep-sea hydrothermal vent shrimp</name>
    <dbReference type="NCBI Taxonomy" id="71621"/>
    <lineage>
        <taxon>Eukaryota</taxon>
        <taxon>Metazoa</taxon>
        <taxon>Ecdysozoa</taxon>
        <taxon>Arthropoda</taxon>
        <taxon>Crustacea</taxon>
        <taxon>Multicrustacea</taxon>
        <taxon>Malacostraca</taxon>
        <taxon>Eumalacostraca</taxon>
        <taxon>Eucarida</taxon>
        <taxon>Decapoda</taxon>
        <taxon>Pleocyemata</taxon>
        <taxon>Caridea</taxon>
        <taxon>Bresilioidea</taxon>
        <taxon>Alvinocarididae</taxon>
        <taxon>Rimicaris</taxon>
    </lineage>
</organism>
<dbReference type="InterPro" id="IPR012347">
    <property type="entry name" value="Ferritin-like"/>
</dbReference>
<feature type="binding site" evidence="5">
    <location>
        <position position="93"/>
    </location>
    <ligand>
        <name>Fe cation</name>
        <dbReference type="ChEBI" id="CHEBI:24875"/>
        <label>1</label>
    </ligand>
</feature>
<name>A0A411P937_RIMEX</name>
<comment type="function">
    <text evidence="6">Stores iron in a soluble, non-toxic, readily available form. Important for iron homeostasis. Iron is taken up in the ferrous form and deposited as ferric hydroxides after oxidation.</text>
</comment>
<gene>
    <name evidence="9" type="primary">FrtH</name>
</gene>
<dbReference type="GO" id="GO:0005737">
    <property type="term" value="C:cytoplasm"/>
    <property type="evidence" value="ECO:0007669"/>
    <property type="project" value="TreeGrafter"/>
</dbReference>
<evidence type="ECO:0000259" key="8">
    <source>
        <dbReference type="PROSITE" id="PS50905"/>
    </source>
</evidence>
<keyword evidence="2 6" id="KW-0409">Iron storage</keyword>
<feature type="binding site" evidence="5">
    <location>
        <position position="171"/>
    </location>
    <ligand>
        <name>Fe cation</name>
        <dbReference type="ChEBI" id="CHEBI:24875"/>
        <label>1</label>
    </ligand>
</feature>
<dbReference type="GO" id="GO:0004322">
    <property type="term" value="F:ferroxidase activity"/>
    <property type="evidence" value="ECO:0007669"/>
    <property type="project" value="UniProtKB-EC"/>
</dbReference>
<dbReference type="PROSITE" id="PS50905">
    <property type="entry name" value="FERRITIN_LIKE"/>
    <property type="match status" value="1"/>
</dbReference>
<feature type="binding site" evidence="5">
    <location>
        <position position="55"/>
    </location>
    <ligand>
        <name>Fe cation</name>
        <dbReference type="ChEBI" id="CHEBI:24875"/>
        <label>1</label>
    </ligand>
</feature>
<dbReference type="SUPFAM" id="SSF47240">
    <property type="entry name" value="Ferritin-like"/>
    <property type="match status" value="1"/>
</dbReference>